<evidence type="ECO:0000313" key="3">
    <source>
        <dbReference type="WBParaSite" id="EEL_0000776601-mRNA-1"/>
    </source>
</evidence>
<feature type="transmembrane region" description="Helical" evidence="1">
    <location>
        <begin position="12"/>
        <end position="31"/>
    </location>
</feature>
<name>A0A0R3RZK5_9BILA</name>
<reference evidence="3" key="1">
    <citation type="submission" date="2017-02" db="UniProtKB">
        <authorList>
            <consortium name="WormBaseParasite"/>
        </authorList>
    </citation>
    <scope>IDENTIFICATION</scope>
</reference>
<protein>
    <submittedName>
        <fullName evidence="3">Uncharacterized protein</fullName>
    </submittedName>
</protein>
<keyword evidence="2" id="KW-1185">Reference proteome</keyword>
<accession>A0A0R3RZK5</accession>
<keyword evidence="1" id="KW-0812">Transmembrane</keyword>
<dbReference type="AlphaFoldDB" id="A0A0R3RZK5"/>
<keyword evidence="1" id="KW-1133">Transmembrane helix</keyword>
<organism evidence="2 3">
    <name type="scientific">Elaeophora elaphi</name>
    <dbReference type="NCBI Taxonomy" id="1147741"/>
    <lineage>
        <taxon>Eukaryota</taxon>
        <taxon>Metazoa</taxon>
        <taxon>Ecdysozoa</taxon>
        <taxon>Nematoda</taxon>
        <taxon>Chromadorea</taxon>
        <taxon>Rhabditida</taxon>
        <taxon>Spirurina</taxon>
        <taxon>Spiruromorpha</taxon>
        <taxon>Filarioidea</taxon>
        <taxon>Onchocercidae</taxon>
        <taxon>Elaeophora</taxon>
    </lineage>
</organism>
<dbReference type="WBParaSite" id="EEL_0000776601-mRNA-1">
    <property type="protein sequence ID" value="EEL_0000776601-mRNA-1"/>
    <property type="gene ID" value="EEL_0000776601"/>
</dbReference>
<sequence>MHHQCTTIFPGLSFLGVSLPYFTDFNLLLFLRLLQPVSLLEDDIY</sequence>
<dbReference type="Proteomes" id="UP000050640">
    <property type="component" value="Unplaced"/>
</dbReference>
<evidence type="ECO:0000256" key="1">
    <source>
        <dbReference type="SAM" id="Phobius"/>
    </source>
</evidence>
<evidence type="ECO:0000313" key="2">
    <source>
        <dbReference type="Proteomes" id="UP000050640"/>
    </source>
</evidence>
<keyword evidence="1" id="KW-0472">Membrane</keyword>
<proteinExistence type="predicted"/>